<dbReference type="InterPro" id="IPR036291">
    <property type="entry name" value="NAD(P)-bd_dom_sf"/>
</dbReference>
<dbReference type="Pfam" id="PF22917">
    <property type="entry name" value="PRISE"/>
    <property type="match status" value="1"/>
</dbReference>
<proteinExistence type="predicted"/>
<accession>A0A2J6RGI0</accession>
<feature type="domain" description="PRISE-like Rossmann-fold" evidence="1">
    <location>
        <begin position="101"/>
        <end position="293"/>
    </location>
</feature>
<dbReference type="EMBL" id="KZ613949">
    <property type="protein sequence ID" value="PMD37598.1"/>
    <property type="molecule type" value="Genomic_DNA"/>
</dbReference>
<dbReference type="PANTHER" id="PTHR32487:SF0">
    <property type="entry name" value="3-OXO-DELTA(4,5)-STEROID 5-BETA-REDUCTASE"/>
    <property type="match status" value="1"/>
</dbReference>
<dbReference type="OrthoDB" id="1731983at2759"/>
<dbReference type="Proteomes" id="UP000235786">
    <property type="component" value="Unassembled WGS sequence"/>
</dbReference>
<dbReference type="SUPFAM" id="SSF51735">
    <property type="entry name" value="NAD(P)-binding Rossmann-fold domains"/>
    <property type="match status" value="1"/>
</dbReference>
<organism evidence="2 3">
    <name type="scientific">Hyaloscypha variabilis (strain UAMH 11265 / GT02V1 / F)</name>
    <name type="common">Meliniomyces variabilis</name>
    <dbReference type="NCBI Taxonomy" id="1149755"/>
    <lineage>
        <taxon>Eukaryota</taxon>
        <taxon>Fungi</taxon>
        <taxon>Dikarya</taxon>
        <taxon>Ascomycota</taxon>
        <taxon>Pezizomycotina</taxon>
        <taxon>Leotiomycetes</taxon>
        <taxon>Helotiales</taxon>
        <taxon>Hyaloscyphaceae</taxon>
        <taxon>Hyaloscypha</taxon>
        <taxon>Hyaloscypha variabilis</taxon>
    </lineage>
</organism>
<reference evidence="2 3" key="1">
    <citation type="submission" date="2016-04" db="EMBL/GenBank/DDBJ databases">
        <title>A degradative enzymes factory behind the ericoid mycorrhizal symbiosis.</title>
        <authorList>
            <consortium name="DOE Joint Genome Institute"/>
            <person name="Martino E."/>
            <person name="Morin E."/>
            <person name="Grelet G."/>
            <person name="Kuo A."/>
            <person name="Kohler A."/>
            <person name="Daghino S."/>
            <person name="Barry K."/>
            <person name="Choi C."/>
            <person name="Cichocki N."/>
            <person name="Clum A."/>
            <person name="Copeland A."/>
            <person name="Hainaut M."/>
            <person name="Haridas S."/>
            <person name="Labutti K."/>
            <person name="Lindquist E."/>
            <person name="Lipzen A."/>
            <person name="Khouja H.-R."/>
            <person name="Murat C."/>
            <person name="Ohm R."/>
            <person name="Olson A."/>
            <person name="Spatafora J."/>
            <person name="Veneault-Fourrey C."/>
            <person name="Henrissat B."/>
            <person name="Grigoriev I."/>
            <person name="Martin F."/>
            <person name="Perotto S."/>
        </authorList>
    </citation>
    <scope>NUCLEOTIDE SEQUENCE [LARGE SCALE GENOMIC DNA]</scope>
    <source>
        <strain evidence="2 3">F</strain>
    </source>
</reference>
<evidence type="ECO:0000313" key="2">
    <source>
        <dbReference type="EMBL" id="PMD37598.1"/>
    </source>
</evidence>
<dbReference type="Gene3D" id="3.40.50.720">
    <property type="entry name" value="NAD(P)-binding Rossmann-like Domain"/>
    <property type="match status" value="1"/>
</dbReference>
<dbReference type="InterPro" id="IPR055222">
    <property type="entry name" value="PRISE-like_Rossmann-fold"/>
</dbReference>
<dbReference type="PANTHER" id="PTHR32487">
    <property type="entry name" value="3-OXO-DELTA(4,5)-STEROID 5-BETA-REDUCTASE"/>
    <property type="match status" value="1"/>
</dbReference>
<evidence type="ECO:0000259" key="1">
    <source>
        <dbReference type="Pfam" id="PF22917"/>
    </source>
</evidence>
<name>A0A2J6RGI0_HYAVF</name>
<evidence type="ECO:0000313" key="3">
    <source>
        <dbReference type="Proteomes" id="UP000235786"/>
    </source>
</evidence>
<dbReference type="AlphaFoldDB" id="A0A2J6RGI0"/>
<gene>
    <name evidence="2" type="ORF">L207DRAFT_636273</name>
</gene>
<dbReference type="STRING" id="1149755.A0A2J6RGI0"/>
<keyword evidence="3" id="KW-1185">Reference proteome</keyword>
<sequence length="414" mass="45938">MAETNHPSTHSVGIYHGLPEFSILNQTAIVTGSNGLSGQAMLKILLAHPDRWTNIYAISQGPPLKGGYTAKHVHHIAVNFLADSEEVGRVLRENGVKKGYCFFFSYKESADPAVMYAENGEIEDFSVDGEECADWWIATRIVLQTGGKHYGVHQGPYSIPAEEDDPRLDLGPNFYYRQEDILNDLGAKYGFDYAVTRPMTIIGALKGNYLNLAIALGLYLSVTKELGDTPVFNGTLTKYHSAEALSSSTLNAYFAEWCALTPACSNQAFNITNGDVSVWARLFPTLCTDFSLPAPSPTQFTSPPLRPFKAQFPTVRPLDRAEKGTIELRNSWVQWAQEERTLEAWKRLAKREGLQEDAFERASWGYADRNMGIGYGKLEAMGKARRLGWLGYVDSTNNFLGDFAEGQAMTKAED</sequence>
<protein>
    <recommendedName>
        <fullName evidence="1">PRISE-like Rossmann-fold domain-containing protein</fullName>
    </recommendedName>
</protein>